<name>A0A0T6AU74_9SCAR</name>
<dbReference type="GO" id="GO:0005737">
    <property type="term" value="C:cytoplasm"/>
    <property type="evidence" value="ECO:0007669"/>
    <property type="project" value="TreeGrafter"/>
</dbReference>
<evidence type="ECO:0000313" key="6">
    <source>
        <dbReference type="EMBL" id="KRT78493.1"/>
    </source>
</evidence>
<dbReference type="SMART" id="SM00233">
    <property type="entry name" value="PH"/>
    <property type="match status" value="1"/>
</dbReference>
<comment type="caution">
    <text evidence="6">The sequence shown here is derived from an EMBL/GenBank/DDBJ whole genome shotgun (WGS) entry which is preliminary data.</text>
</comment>
<keyword evidence="7" id="KW-1185">Reference proteome</keyword>
<dbReference type="InterPro" id="IPR046376">
    <property type="entry name" value="PH_Cool_Pix"/>
</dbReference>
<protein>
    <submittedName>
        <fullName evidence="6">Pleckstrin homology domain containing protein</fullName>
    </submittedName>
</protein>
<evidence type="ECO:0000256" key="2">
    <source>
        <dbReference type="ARBA" id="ARBA00022658"/>
    </source>
</evidence>
<organism evidence="6 7">
    <name type="scientific">Oryctes borbonicus</name>
    <dbReference type="NCBI Taxonomy" id="1629725"/>
    <lineage>
        <taxon>Eukaryota</taxon>
        <taxon>Metazoa</taxon>
        <taxon>Ecdysozoa</taxon>
        <taxon>Arthropoda</taxon>
        <taxon>Hexapoda</taxon>
        <taxon>Insecta</taxon>
        <taxon>Pterygota</taxon>
        <taxon>Neoptera</taxon>
        <taxon>Endopterygota</taxon>
        <taxon>Coleoptera</taxon>
        <taxon>Polyphaga</taxon>
        <taxon>Scarabaeiformia</taxon>
        <taxon>Scarabaeidae</taxon>
        <taxon>Dynastinae</taxon>
        <taxon>Oryctes</taxon>
    </lineage>
</organism>
<gene>
    <name evidence="6" type="ORF">AMK59_7640</name>
</gene>
<dbReference type="CDD" id="cd01225">
    <property type="entry name" value="PH_Cool_Pix"/>
    <property type="match status" value="1"/>
</dbReference>
<dbReference type="InterPro" id="IPR011993">
    <property type="entry name" value="PH-like_dom_sf"/>
</dbReference>
<dbReference type="InterPro" id="IPR035899">
    <property type="entry name" value="DBL_dom_sf"/>
</dbReference>
<dbReference type="Gene3D" id="1.20.900.10">
    <property type="entry name" value="Dbl homology (DH) domain"/>
    <property type="match status" value="1"/>
</dbReference>
<accession>A0A0T6AU74</accession>
<sequence>MESCNAASPGVLVLTTGLSKPFRRLDKYSGMLQELERHLEESHPDRGDTQRSVVVYKEIAATCAATRRQKELELQVLTGPVRGWEGQSLATLGDIIYMGSVAMGPQHHDRYLVLFPTTLLMLSISHRLSAFIYEGKLPLTGIVVNRLEDSDQFKNAFEISGPMIEKKVAVCQSKDEANHWVELLRKHMPRSSGVHQKACPSQAEIIPQPHMSPLMPTRGMFTSSRQGITPNESRLTPTPPSHGTLNNNKGWSASCLRPAPPLSPRLALGTIPNGSPLRINRKATVHKEDALILEVIEAYCSTGKNRSTVNSGVVTNVYIIYITLRFSGKETSNQGCLFVELKS</sequence>
<proteinExistence type="predicted"/>
<dbReference type="AlphaFoldDB" id="A0A0T6AU74"/>
<dbReference type="PROSITE" id="PS50003">
    <property type="entry name" value="PH_DOMAIN"/>
    <property type="match status" value="1"/>
</dbReference>
<evidence type="ECO:0000256" key="1">
    <source>
        <dbReference type="ARBA" id="ARBA00004510"/>
    </source>
</evidence>
<comment type="subcellular location">
    <subcellularLocation>
        <location evidence="1">Cell projection</location>
        <location evidence="1">Lamellipodium</location>
    </subcellularLocation>
</comment>
<keyword evidence="2" id="KW-0344">Guanine-nucleotide releasing factor</keyword>
<dbReference type="PANTHER" id="PTHR46026:SF1">
    <property type="entry name" value="RHO-TYPE GUANINE NUCLEOTIDE EXCHANGE FACTOR, ISOFORM F"/>
    <property type="match status" value="1"/>
</dbReference>
<dbReference type="InterPro" id="IPR001849">
    <property type="entry name" value="PH_domain"/>
</dbReference>
<dbReference type="PANTHER" id="PTHR46026">
    <property type="entry name" value="RHO-TYPE GUANINE NUCLEOTIDE EXCHANGE FACTOR, ISOFORM F"/>
    <property type="match status" value="1"/>
</dbReference>
<dbReference type="InterPro" id="IPR000219">
    <property type="entry name" value="DH_dom"/>
</dbReference>
<dbReference type="OrthoDB" id="6019202at2759"/>
<evidence type="ECO:0000313" key="7">
    <source>
        <dbReference type="Proteomes" id="UP000051574"/>
    </source>
</evidence>
<feature type="domain" description="PH" evidence="4">
    <location>
        <begin position="88"/>
        <end position="189"/>
    </location>
</feature>
<reference evidence="6 7" key="1">
    <citation type="submission" date="2015-09" db="EMBL/GenBank/DDBJ databases">
        <title>Draft genome of the scarab beetle Oryctes borbonicus.</title>
        <authorList>
            <person name="Meyer J.M."/>
            <person name="Markov G.V."/>
            <person name="Baskaran P."/>
            <person name="Herrmann M."/>
            <person name="Sommer R.J."/>
            <person name="Roedelsperger C."/>
        </authorList>
    </citation>
    <scope>NUCLEOTIDE SEQUENCE [LARGE SCALE GENOMIC DNA]</scope>
    <source>
        <strain evidence="6">OB123</strain>
        <tissue evidence="6">Whole animal</tissue>
    </source>
</reference>
<evidence type="ECO:0000256" key="3">
    <source>
        <dbReference type="ARBA" id="ARBA00023273"/>
    </source>
</evidence>
<dbReference type="PROSITE" id="PS50010">
    <property type="entry name" value="DH_2"/>
    <property type="match status" value="1"/>
</dbReference>
<evidence type="ECO:0000259" key="4">
    <source>
        <dbReference type="PROSITE" id="PS50003"/>
    </source>
</evidence>
<dbReference type="GO" id="GO:0005085">
    <property type="term" value="F:guanyl-nucleotide exchange factor activity"/>
    <property type="evidence" value="ECO:0007669"/>
    <property type="project" value="UniProtKB-KW"/>
</dbReference>
<dbReference type="Gene3D" id="2.30.29.30">
    <property type="entry name" value="Pleckstrin-homology domain (PH domain)/Phosphotyrosine-binding domain (PTB)"/>
    <property type="match status" value="1"/>
</dbReference>
<dbReference type="GO" id="GO:0042995">
    <property type="term" value="C:cell projection"/>
    <property type="evidence" value="ECO:0007669"/>
    <property type="project" value="UniProtKB-SubCell"/>
</dbReference>
<dbReference type="EMBL" id="LJIG01022831">
    <property type="protein sequence ID" value="KRT78493.1"/>
    <property type="molecule type" value="Genomic_DNA"/>
</dbReference>
<dbReference type="SUPFAM" id="SSF48065">
    <property type="entry name" value="DBL homology domain (DH-domain)"/>
    <property type="match status" value="1"/>
</dbReference>
<dbReference type="Pfam" id="PF00621">
    <property type="entry name" value="RhoGEF"/>
    <property type="match status" value="1"/>
</dbReference>
<dbReference type="SUPFAM" id="SSF50729">
    <property type="entry name" value="PH domain-like"/>
    <property type="match status" value="1"/>
</dbReference>
<dbReference type="Proteomes" id="UP000051574">
    <property type="component" value="Unassembled WGS sequence"/>
</dbReference>
<evidence type="ECO:0000259" key="5">
    <source>
        <dbReference type="PROSITE" id="PS50010"/>
    </source>
</evidence>
<keyword evidence="3" id="KW-0966">Cell projection</keyword>
<feature type="domain" description="DH" evidence="5">
    <location>
        <begin position="1"/>
        <end position="66"/>
    </location>
</feature>